<accession>A0A7N2MZ94</accession>
<dbReference type="InParanoid" id="A0A7N2MZ94"/>
<protein>
    <submittedName>
        <fullName evidence="2">Uncharacterized protein</fullName>
    </submittedName>
</protein>
<evidence type="ECO:0000313" key="3">
    <source>
        <dbReference type="Proteomes" id="UP000594261"/>
    </source>
</evidence>
<dbReference type="EMBL" id="LRBV02000011">
    <property type="status" value="NOT_ANNOTATED_CDS"/>
    <property type="molecule type" value="Genomic_DNA"/>
</dbReference>
<dbReference type="Gramene" id="QL11p042459:mrna">
    <property type="protein sequence ID" value="QL11p042459:mrna"/>
    <property type="gene ID" value="QL11p042459"/>
</dbReference>
<organism evidence="2 3">
    <name type="scientific">Quercus lobata</name>
    <name type="common">Valley oak</name>
    <dbReference type="NCBI Taxonomy" id="97700"/>
    <lineage>
        <taxon>Eukaryota</taxon>
        <taxon>Viridiplantae</taxon>
        <taxon>Streptophyta</taxon>
        <taxon>Embryophyta</taxon>
        <taxon>Tracheophyta</taxon>
        <taxon>Spermatophyta</taxon>
        <taxon>Magnoliopsida</taxon>
        <taxon>eudicotyledons</taxon>
        <taxon>Gunneridae</taxon>
        <taxon>Pentapetalae</taxon>
        <taxon>rosids</taxon>
        <taxon>fabids</taxon>
        <taxon>Fagales</taxon>
        <taxon>Fagaceae</taxon>
        <taxon>Quercus</taxon>
    </lineage>
</organism>
<evidence type="ECO:0000313" key="2">
    <source>
        <dbReference type="EnsemblPlants" id="QL11p042459:mrna"/>
    </source>
</evidence>
<proteinExistence type="predicted"/>
<evidence type="ECO:0000256" key="1">
    <source>
        <dbReference type="SAM" id="MobiDB-lite"/>
    </source>
</evidence>
<name>A0A7N2MZ94_QUELO</name>
<dbReference type="EnsemblPlants" id="QL11p042459:mrna">
    <property type="protein sequence ID" value="QL11p042459:mrna"/>
    <property type="gene ID" value="QL11p042459"/>
</dbReference>
<feature type="region of interest" description="Disordered" evidence="1">
    <location>
        <begin position="145"/>
        <end position="171"/>
    </location>
</feature>
<dbReference type="AlphaFoldDB" id="A0A7N2MZ94"/>
<reference evidence="2 3" key="1">
    <citation type="journal article" date="2016" name="G3 (Bethesda)">
        <title>First Draft Assembly and Annotation of the Genome of a California Endemic Oak Quercus lobata Nee (Fagaceae).</title>
        <authorList>
            <person name="Sork V.L."/>
            <person name="Fitz-Gibbon S.T."/>
            <person name="Puiu D."/>
            <person name="Crepeau M."/>
            <person name="Gugger P.F."/>
            <person name="Sherman R."/>
            <person name="Stevens K."/>
            <person name="Langley C.H."/>
            <person name="Pellegrini M."/>
            <person name="Salzberg S.L."/>
        </authorList>
    </citation>
    <scope>NUCLEOTIDE SEQUENCE [LARGE SCALE GENOMIC DNA]</scope>
    <source>
        <strain evidence="2 3">cv. SW786</strain>
    </source>
</reference>
<reference evidence="2" key="2">
    <citation type="submission" date="2021-01" db="UniProtKB">
        <authorList>
            <consortium name="EnsemblPlants"/>
        </authorList>
    </citation>
    <scope>IDENTIFICATION</scope>
</reference>
<dbReference type="Proteomes" id="UP000594261">
    <property type="component" value="Chromosome 11"/>
</dbReference>
<sequence>MSRSNIVDFDIQPYSYSQKLQECVDGIRIKASNLTYTWRVEMRQTGWTRERLNPGPFLGESEYFCWTSPGLLHLSDHKFCLLLSSRNSSHEPSEKASNFLFCIVLDLSAFFYIYSDPDRKPPLSVISIQKYSLDTDIDLLDCMITNRGTQPPKKKKPKTSEEEGSVTTEDH</sequence>
<keyword evidence="3" id="KW-1185">Reference proteome</keyword>